<feature type="transmembrane region" description="Helical" evidence="1">
    <location>
        <begin position="28"/>
        <end position="51"/>
    </location>
</feature>
<dbReference type="PANTHER" id="PTHR40078">
    <property type="entry name" value="INTEGRAL MEMBRANE PROTEIN-RELATED"/>
    <property type="match status" value="1"/>
</dbReference>
<dbReference type="Proteomes" id="UP001236652">
    <property type="component" value="Chromosome"/>
</dbReference>
<gene>
    <name evidence="2" type="ORF">QNI29_09225</name>
</gene>
<keyword evidence="1" id="KW-1133">Transmembrane helix</keyword>
<evidence type="ECO:0000313" key="3">
    <source>
        <dbReference type="Proteomes" id="UP001236652"/>
    </source>
</evidence>
<accession>A0ABY8V7I6</accession>
<evidence type="ECO:0008006" key="4">
    <source>
        <dbReference type="Google" id="ProtNLM"/>
    </source>
</evidence>
<name>A0ABY8V7I6_9BACI</name>
<proteinExistence type="predicted"/>
<organism evidence="2 3">
    <name type="scientific">Pontibacillus chungwhensis</name>
    <dbReference type="NCBI Taxonomy" id="265426"/>
    <lineage>
        <taxon>Bacteria</taxon>
        <taxon>Bacillati</taxon>
        <taxon>Bacillota</taxon>
        <taxon>Bacilli</taxon>
        <taxon>Bacillales</taxon>
        <taxon>Bacillaceae</taxon>
        <taxon>Pontibacillus</taxon>
    </lineage>
</organism>
<feature type="transmembrane region" description="Helical" evidence="1">
    <location>
        <begin position="88"/>
        <end position="109"/>
    </location>
</feature>
<protein>
    <recommendedName>
        <fullName evidence="4">YitT family protein</fullName>
    </recommendedName>
</protein>
<feature type="transmembrane region" description="Helical" evidence="1">
    <location>
        <begin position="58"/>
        <end position="76"/>
    </location>
</feature>
<reference evidence="2 3" key="1">
    <citation type="submission" date="2023-05" db="EMBL/GenBank/DDBJ databases">
        <title>Comparative genomics reveals the evidence of polycyclic aromatic hydrocarbons degradation in moderately halophilic genus Pontibacillus.</title>
        <authorList>
            <person name="Yang H."/>
            <person name="Qian Z."/>
        </authorList>
    </citation>
    <scope>NUCLEOTIDE SEQUENCE [LARGE SCALE GENOMIC DNA]</scope>
    <source>
        <strain evidence="3">HN14</strain>
    </source>
</reference>
<evidence type="ECO:0000256" key="1">
    <source>
        <dbReference type="SAM" id="Phobius"/>
    </source>
</evidence>
<dbReference type="RefSeq" id="WP_231416212.1">
    <property type="nucleotide sequence ID" value="NZ_CP126446.1"/>
</dbReference>
<keyword evidence="1" id="KW-0472">Membrane</keyword>
<dbReference type="PANTHER" id="PTHR40078:SF1">
    <property type="entry name" value="INTEGRAL MEMBRANE PROTEIN"/>
    <property type="match status" value="1"/>
</dbReference>
<keyword evidence="3" id="KW-1185">Reference proteome</keyword>
<dbReference type="InterPro" id="IPR038750">
    <property type="entry name" value="YczE/YyaS-like"/>
</dbReference>
<sequence>MTLGISLTIIADLGTMPFDSLNVGLSEAVGLSTGSWEIINGFLLVCLNAFLLREKPDLLALGTAVVTGIGIDFWLSGVFSNLEVSHGLTAYVLLIIGILLLGLGVAMYVRSHFAYNPVDGAMMVVHKLTGFSLGMSKTIVSLVLLVISILIGGPVGVGTGIAILLIGPTVNVSEKALNRFTKAQVTSDV</sequence>
<keyword evidence="1" id="KW-0812">Transmembrane</keyword>
<dbReference type="EMBL" id="CP126446">
    <property type="protein sequence ID" value="WIF99821.1"/>
    <property type="molecule type" value="Genomic_DNA"/>
</dbReference>
<dbReference type="Pfam" id="PF19700">
    <property type="entry name" value="DUF6198"/>
    <property type="match status" value="1"/>
</dbReference>
<evidence type="ECO:0000313" key="2">
    <source>
        <dbReference type="EMBL" id="WIF99821.1"/>
    </source>
</evidence>